<dbReference type="Gene3D" id="3.40.50.2300">
    <property type="match status" value="1"/>
</dbReference>
<dbReference type="SUPFAM" id="SSF52172">
    <property type="entry name" value="CheY-like"/>
    <property type="match status" value="1"/>
</dbReference>
<dbReference type="CDD" id="cd00130">
    <property type="entry name" value="PAS"/>
    <property type="match status" value="3"/>
</dbReference>
<dbReference type="InterPro" id="IPR001610">
    <property type="entry name" value="PAC"/>
</dbReference>
<dbReference type="Gene3D" id="1.10.287.130">
    <property type="match status" value="1"/>
</dbReference>
<evidence type="ECO:0000313" key="11">
    <source>
        <dbReference type="EMBL" id="MBR1134617.1"/>
    </source>
</evidence>
<feature type="domain" description="PAS" evidence="9">
    <location>
        <begin position="177"/>
        <end position="236"/>
    </location>
</feature>
<dbReference type="InterPro" id="IPR003661">
    <property type="entry name" value="HisK_dim/P_dom"/>
</dbReference>
<dbReference type="PROSITE" id="PS50110">
    <property type="entry name" value="RESPONSE_REGULATORY"/>
    <property type="match status" value="1"/>
</dbReference>
<dbReference type="Gene3D" id="3.30.450.20">
    <property type="entry name" value="PAS domain"/>
    <property type="match status" value="3"/>
</dbReference>
<dbReference type="Pfam" id="PF00072">
    <property type="entry name" value="Response_reg"/>
    <property type="match status" value="1"/>
</dbReference>
<dbReference type="SMART" id="SM00448">
    <property type="entry name" value="REC"/>
    <property type="match status" value="1"/>
</dbReference>
<protein>
    <recommendedName>
        <fullName evidence="2">histidine kinase</fullName>
        <ecNumber evidence="2">2.7.13.3</ecNumber>
    </recommendedName>
</protein>
<dbReference type="InterPro" id="IPR013656">
    <property type="entry name" value="PAS_4"/>
</dbReference>
<evidence type="ECO:0000256" key="1">
    <source>
        <dbReference type="ARBA" id="ARBA00000085"/>
    </source>
</evidence>
<dbReference type="InterPro" id="IPR000700">
    <property type="entry name" value="PAS-assoc_C"/>
</dbReference>
<dbReference type="PANTHER" id="PTHR43304">
    <property type="entry name" value="PHYTOCHROME-LIKE PROTEIN CPH1"/>
    <property type="match status" value="1"/>
</dbReference>
<dbReference type="SMART" id="SM00388">
    <property type="entry name" value="HisKA"/>
    <property type="match status" value="1"/>
</dbReference>
<evidence type="ECO:0000256" key="5">
    <source>
        <dbReference type="ARBA" id="ARBA00022777"/>
    </source>
</evidence>
<name>A0ABS5G009_9BRAD</name>
<reference evidence="12" key="1">
    <citation type="journal article" date="2021" name="ISME J.">
        <title>Evolutionary origin and ecological implication of a unique nif island in free-living Bradyrhizobium lineages.</title>
        <authorList>
            <person name="Tao J."/>
        </authorList>
    </citation>
    <scope>NUCLEOTIDE SEQUENCE [LARGE SCALE GENOMIC DNA]</scope>
    <source>
        <strain evidence="12">SZCCT0094</strain>
    </source>
</reference>
<dbReference type="PROSITE" id="PS50109">
    <property type="entry name" value="HIS_KIN"/>
    <property type="match status" value="1"/>
</dbReference>
<keyword evidence="5" id="KW-0418">Kinase</keyword>
<dbReference type="Pfam" id="PF00512">
    <property type="entry name" value="HisKA"/>
    <property type="match status" value="1"/>
</dbReference>
<dbReference type="PANTHER" id="PTHR43304:SF1">
    <property type="entry name" value="PAC DOMAIN-CONTAINING PROTEIN"/>
    <property type="match status" value="1"/>
</dbReference>
<evidence type="ECO:0000256" key="4">
    <source>
        <dbReference type="ARBA" id="ARBA00022679"/>
    </source>
</evidence>
<keyword evidence="4" id="KW-0808">Transferase</keyword>
<dbReference type="NCBIfam" id="TIGR00229">
    <property type="entry name" value="sensory_box"/>
    <property type="match status" value="3"/>
</dbReference>
<dbReference type="InterPro" id="IPR052162">
    <property type="entry name" value="Sensor_kinase/Photoreceptor"/>
</dbReference>
<feature type="domain" description="PAC" evidence="10">
    <location>
        <begin position="123"/>
        <end position="176"/>
    </location>
</feature>
<dbReference type="SUPFAM" id="SSF47384">
    <property type="entry name" value="Homodimeric domain of signal transducing histidine kinase"/>
    <property type="match status" value="1"/>
</dbReference>
<dbReference type="InterPro" id="IPR013655">
    <property type="entry name" value="PAS_fold_3"/>
</dbReference>
<dbReference type="Pfam" id="PF08448">
    <property type="entry name" value="PAS_4"/>
    <property type="match status" value="1"/>
</dbReference>
<dbReference type="Gene3D" id="2.10.70.100">
    <property type="match status" value="1"/>
</dbReference>
<dbReference type="SMART" id="SM00091">
    <property type="entry name" value="PAS"/>
    <property type="match status" value="2"/>
</dbReference>
<comment type="catalytic activity">
    <reaction evidence="1">
        <text>ATP + protein L-histidine = ADP + protein N-phospho-L-histidine.</text>
        <dbReference type="EC" id="2.7.13.3"/>
    </reaction>
</comment>
<evidence type="ECO:0000256" key="2">
    <source>
        <dbReference type="ARBA" id="ARBA00012438"/>
    </source>
</evidence>
<dbReference type="InterPro" id="IPR036890">
    <property type="entry name" value="HATPase_C_sf"/>
</dbReference>
<dbReference type="RefSeq" id="WP_041750833.1">
    <property type="nucleotide sequence ID" value="NZ_JABFDP010000005.1"/>
</dbReference>
<evidence type="ECO:0000259" key="7">
    <source>
        <dbReference type="PROSITE" id="PS50109"/>
    </source>
</evidence>
<sequence>MQVSMNSADAPRDEVVPDIAGAAALRQHIEEIARDRDQAYRALQEREAELARIQRIARVGGVEVDLREGFRNRRSPEYLIIHGLPEEAANETHEDWVNRVHPDDRIKAEQDFIAAVNSKQEDYTTEYRIIRPSDGEIRWIRVIARIERDWNGRAIRLVGAHIDVTDQMLAQAKLRESEERFRLIADSAPVPIWLTRLDRTRSFVNRAYVDFLGLSHDEALAFDWRKALHPEDLPRILAQQQTGECSLKPFFLEARYRRADGHWRWLRSESQPRWDANGQHIGFIGVAHDVTAAKQGEIELRRINETLEERIRERTAQLEANEARMRAIFDTSNQYQAILDTEGRITHVNRIAVDGMRAGGVDVIGHPLWDAPWFVHTPGVSEMLRKAFARVLAGDSFRTEVRLDFANGDRHFELSMRPLFDQHDAIMGAVAEAVDITERIQGEELLRQSQKMEAVGQLTGGVAHDFNNLLTIIRSATDFLRRRDLPEERRRRYVDAISETVERASKLTGQLLAFARRQPLTPQVFNVGEQVESVVQLIRPLVGSRIQIELAVTETSLFTLADIAQFQTALINLAVNARDAMNGEGRLTISMRSTDTLPALRGQSARPGAFIAISVADTGAGIAPQHLNAIFEPFFTTKEVGKGTGLGLSQAFGFAKQSEGDIAVESRLGQGATFTIYLPQAAAPQSGPEAGHARSEPATIGRGYRVLVVEDNDEVGQFSTELLEDLGYVTRRVANAHDALAILETDEFAVDLVFSDVIMPGINGLELAGIIRDRYPGLPVVLTSGYSHVLAENAHHGFELIKKPYSVESLSRILRKAMAEKAPLPR</sequence>
<comment type="caution">
    <text evidence="11">The sequence shown here is derived from an EMBL/GenBank/DDBJ whole genome shotgun (WGS) entry which is preliminary data.</text>
</comment>
<dbReference type="EC" id="2.7.13.3" evidence="2"/>
<accession>A0ABS5G009</accession>
<feature type="domain" description="PAC" evidence="10">
    <location>
        <begin position="397"/>
        <end position="448"/>
    </location>
</feature>
<dbReference type="InterPro" id="IPR001789">
    <property type="entry name" value="Sig_transdc_resp-reg_receiver"/>
</dbReference>
<dbReference type="InterPro" id="IPR003594">
    <property type="entry name" value="HATPase_dom"/>
</dbReference>
<dbReference type="InterPro" id="IPR035965">
    <property type="entry name" value="PAS-like_dom_sf"/>
</dbReference>
<dbReference type="Pfam" id="PF08447">
    <property type="entry name" value="PAS_3"/>
    <property type="match status" value="2"/>
</dbReference>
<evidence type="ECO:0000259" key="9">
    <source>
        <dbReference type="PROSITE" id="PS50112"/>
    </source>
</evidence>
<feature type="modified residue" description="4-aspartylphosphate" evidence="6">
    <location>
        <position position="756"/>
    </location>
</feature>
<feature type="domain" description="Histidine kinase" evidence="7">
    <location>
        <begin position="461"/>
        <end position="682"/>
    </location>
</feature>
<dbReference type="Pfam" id="PF02518">
    <property type="entry name" value="HATPase_c"/>
    <property type="match status" value="1"/>
</dbReference>
<dbReference type="PROSITE" id="PS50113">
    <property type="entry name" value="PAC"/>
    <property type="match status" value="3"/>
</dbReference>
<dbReference type="SUPFAM" id="SSF55874">
    <property type="entry name" value="ATPase domain of HSP90 chaperone/DNA topoisomerase II/histidine kinase"/>
    <property type="match status" value="1"/>
</dbReference>
<dbReference type="InterPro" id="IPR036097">
    <property type="entry name" value="HisK_dim/P_sf"/>
</dbReference>
<dbReference type="SMART" id="SM00387">
    <property type="entry name" value="HATPase_c"/>
    <property type="match status" value="1"/>
</dbReference>
<dbReference type="PROSITE" id="PS50112">
    <property type="entry name" value="PAS"/>
    <property type="match status" value="1"/>
</dbReference>
<proteinExistence type="predicted"/>
<dbReference type="InterPro" id="IPR011006">
    <property type="entry name" value="CheY-like_superfamily"/>
</dbReference>
<dbReference type="CDD" id="cd00082">
    <property type="entry name" value="HisKA"/>
    <property type="match status" value="1"/>
</dbReference>
<dbReference type="InterPro" id="IPR000014">
    <property type="entry name" value="PAS"/>
</dbReference>
<dbReference type="EMBL" id="JAFCLK010000002">
    <property type="protein sequence ID" value="MBR1134617.1"/>
    <property type="molecule type" value="Genomic_DNA"/>
</dbReference>
<dbReference type="SMART" id="SM00086">
    <property type="entry name" value="PAC"/>
    <property type="match status" value="3"/>
</dbReference>
<feature type="domain" description="Response regulatory" evidence="8">
    <location>
        <begin position="705"/>
        <end position="818"/>
    </location>
</feature>
<dbReference type="InterPro" id="IPR004358">
    <property type="entry name" value="Sig_transdc_His_kin-like_C"/>
</dbReference>
<keyword evidence="12" id="KW-1185">Reference proteome</keyword>
<organism evidence="11 12">
    <name type="scientific">Bradyrhizobium denitrificans</name>
    <dbReference type="NCBI Taxonomy" id="2734912"/>
    <lineage>
        <taxon>Bacteria</taxon>
        <taxon>Pseudomonadati</taxon>
        <taxon>Pseudomonadota</taxon>
        <taxon>Alphaproteobacteria</taxon>
        <taxon>Hyphomicrobiales</taxon>
        <taxon>Nitrobacteraceae</taxon>
        <taxon>Bradyrhizobium</taxon>
    </lineage>
</organism>
<evidence type="ECO:0000256" key="6">
    <source>
        <dbReference type="PROSITE-ProRule" id="PRU00169"/>
    </source>
</evidence>
<evidence type="ECO:0000259" key="8">
    <source>
        <dbReference type="PROSITE" id="PS50110"/>
    </source>
</evidence>
<dbReference type="SUPFAM" id="SSF55785">
    <property type="entry name" value="PYP-like sensor domain (PAS domain)"/>
    <property type="match status" value="3"/>
</dbReference>
<feature type="domain" description="PAC" evidence="10">
    <location>
        <begin position="250"/>
        <end position="302"/>
    </location>
</feature>
<dbReference type="Gene3D" id="3.30.565.10">
    <property type="entry name" value="Histidine kinase-like ATPase, C-terminal domain"/>
    <property type="match status" value="1"/>
</dbReference>
<dbReference type="PRINTS" id="PR00344">
    <property type="entry name" value="BCTRLSENSOR"/>
</dbReference>
<dbReference type="Proteomes" id="UP001314635">
    <property type="component" value="Unassembled WGS sequence"/>
</dbReference>
<gene>
    <name evidence="11" type="ORF">JQ619_02430</name>
</gene>
<evidence type="ECO:0000259" key="10">
    <source>
        <dbReference type="PROSITE" id="PS50113"/>
    </source>
</evidence>
<evidence type="ECO:0000256" key="3">
    <source>
        <dbReference type="ARBA" id="ARBA00022553"/>
    </source>
</evidence>
<dbReference type="InterPro" id="IPR005467">
    <property type="entry name" value="His_kinase_dom"/>
</dbReference>
<keyword evidence="3 6" id="KW-0597">Phosphoprotein</keyword>
<evidence type="ECO:0000313" key="12">
    <source>
        <dbReference type="Proteomes" id="UP001314635"/>
    </source>
</evidence>